<feature type="non-terminal residue" evidence="2">
    <location>
        <position position="150"/>
    </location>
</feature>
<dbReference type="AlphaFoldDB" id="A0A383AUU3"/>
<proteinExistence type="predicted"/>
<organism evidence="2">
    <name type="scientific">marine metagenome</name>
    <dbReference type="NCBI Taxonomy" id="408172"/>
    <lineage>
        <taxon>unclassified sequences</taxon>
        <taxon>metagenomes</taxon>
        <taxon>ecological metagenomes</taxon>
    </lineage>
</organism>
<accession>A0A383AUU3</accession>
<dbReference type="Gene3D" id="3.40.50.12780">
    <property type="entry name" value="N-terminal domain of ligase-like"/>
    <property type="match status" value="1"/>
</dbReference>
<dbReference type="Pfam" id="PF00501">
    <property type="entry name" value="AMP-binding"/>
    <property type="match status" value="1"/>
</dbReference>
<dbReference type="PANTHER" id="PTHR43767">
    <property type="entry name" value="LONG-CHAIN-FATTY-ACID--COA LIGASE"/>
    <property type="match status" value="1"/>
</dbReference>
<gene>
    <name evidence="2" type="ORF">METZ01_LOCUS463819</name>
</gene>
<dbReference type="InterPro" id="IPR000873">
    <property type="entry name" value="AMP-dep_synth/lig_dom"/>
</dbReference>
<dbReference type="SUPFAM" id="SSF56801">
    <property type="entry name" value="Acetyl-CoA synthetase-like"/>
    <property type="match status" value="1"/>
</dbReference>
<dbReference type="EMBL" id="UINC01194735">
    <property type="protein sequence ID" value="SVE10965.1"/>
    <property type="molecule type" value="Genomic_DNA"/>
</dbReference>
<name>A0A383AUU3_9ZZZZ</name>
<protein>
    <recommendedName>
        <fullName evidence="1">AMP-dependent synthetase/ligase domain-containing protein</fullName>
    </recommendedName>
</protein>
<feature type="domain" description="AMP-dependent synthetase/ligase" evidence="1">
    <location>
        <begin position="17"/>
        <end position="130"/>
    </location>
</feature>
<reference evidence="2" key="1">
    <citation type="submission" date="2018-05" db="EMBL/GenBank/DDBJ databases">
        <authorList>
            <person name="Lanie J.A."/>
            <person name="Ng W.-L."/>
            <person name="Kazmierczak K.M."/>
            <person name="Andrzejewski T.M."/>
            <person name="Davidsen T.M."/>
            <person name="Wayne K.J."/>
            <person name="Tettelin H."/>
            <person name="Glass J.I."/>
            <person name="Rusch D."/>
            <person name="Podicherti R."/>
            <person name="Tsui H.-C.T."/>
            <person name="Winkler M.E."/>
        </authorList>
    </citation>
    <scope>NUCLEOTIDE SEQUENCE</scope>
</reference>
<dbReference type="PANTHER" id="PTHR43767:SF1">
    <property type="entry name" value="NONRIBOSOMAL PEPTIDE SYNTHASE PES1 (EUROFUNG)-RELATED"/>
    <property type="match status" value="1"/>
</dbReference>
<evidence type="ECO:0000259" key="1">
    <source>
        <dbReference type="Pfam" id="PF00501"/>
    </source>
</evidence>
<dbReference type="InterPro" id="IPR042099">
    <property type="entry name" value="ANL_N_sf"/>
</dbReference>
<evidence type="ECO:0000313" key="2">
    <source>
        <dbReference type="EMBL" id="SVE10965.1"/>
    </source>
</evidence>
<sequence length="150" mass="16910">MQNNLGLFLTKRAFLSPDLEGYVEGDGSFRLTYRSLNASCNRVANAFVAAGIEKGERVGLLLMNSREFMESYYALAKIGAVIVPLNWRLVADELEFILKDSGTRRLIFGEEFLENVAELHARGDKTDIKQWLQVEGEQAVGYFAESYQAF</sequence>
<dbReference type="InterPro" id="IPR050237">
    <property type="entry name" value="ATP-dep_AMP-bd_enzyme"/>
</dbReference>